<protein>
    <recommendedName>
        <fullName evidence="2">RING-type E3 ubiquitin transferase</fullName>
        <ecNumber evidence="2">2.3.2.27</ecNumber>
    </recommendedName>
</protein>
<comment type="catalytic activity">
    <reaction evidence="1">
        <text>S-ubiquitinyl-[E2 ubiquitin-conjugating enzyme]-L-cysteine + [acceptor protein]-L-lysine = [E2 ubiquitin-conjugating enzyme]-L-cysteine + N(6)-ubiquitinyl-[acceptor protein]-L-lysine.</text>
        <dbReference type="EC" id="2.3.2.27"/>
    </reaction>
</comment>
<dbReference type="Proteomes" id="UP001154282">
    <property type="component" value="Unassembled WGS sequence"/>
</dbReference>
<evidence type="ECO:0000256" key="2">
    <source>
        <dbReference type="ARBA" id="ARBA00012483"/>
    </source>
</evidence>
<keyword evidence="3" id="KW-0479">Metal-binding</keyword>
<comment type="caution">
    <text evidence="8">The sequence shown here is derived from an EMBL/GenBank/DDBJ whole genome shotgun (WGS) entry which is preliminary data.</text>
</comment>
<dbReference type="Gene3D" id="3.30.40.10">
    <property type="entry name" value="Zinc/RING finger domain, C3HC4 (zinc finger)"/>
    <property type="match status" value="1"/>
</dbReference>
<dbReference type="GO" id="GO:0008270">
    <property type="term" value="F:zinc ion binding"/>
    <property type="evidence" value="ECO:0007669"/>
    <property type="project" value="UniProtKB-KW"/>
</dbReference>
<dbReference type="PANTHER" id="PTHR15710:SF77">
    <property type="entry name" value="RING-H2 FINGER PROTEIN ATL21B"/>
    <property type="match status" value="1"/>
</dbReference>
<evidence type="ECO:0000256" key="4">
    <source>
        <dbReference type="ARBA" id="ARBA00022771"/>
    </source>
</evidence>
<dbReference type="SUPFAM" id="SSF57850">
    <property type="entry name" value="RING/U-box"/>
    <property type="match status" value="1"/>
</dbReference>
<dbReference type="EC" id="2.3.2.27" evidence="2"/>
<dbReference type="InterPro" id="IPR013083">
    <property type="entry name" value="Znf_RING/FYVE/PHD"/>
</dbReference>
<dbReference type="AlphaFoldDB" id="A0AAV0IP50"/>
<feature type="domain" description="RING-type" evidence="7">
    <location>
        <begin position="180"/>
        <end position="221"/>
    </location>
</feature>
<dbReference type="SMART" id="SM00184">
    <property type="entry name" value="RING"/>
    <property type="match status" value="1"/>
</dbReference>
<keyword evidence="4 6" id="KW-0863">Zinc-finger</keyword>
<accession>A0AAV0IP50</accession>
<evidence type="ECO:0000256" key="3">
    <source>
        <dbReference type="ARBA" id="ARBA00022723"/>
    </source>
</evidence>
<keyword evidence="9" id="KW-1185">Reference proteome</keyword>
<evidence type="ECO:0000259" key="7">
    <source>
        <dbReference type="PROSITE" id="PS50089"/>
    </source>
</evidence>
<evidence type="ECO:0000256" key="6">
    <source>
        <dbReference type="PROSITE-ProRule" id="PRU00175"/>
    </source>
</evidence>
<name>A0AAV0IP50_9ROSI</name>
<evidence type="ECO:0000256" key="5">
    <source>
        <dbReference type="ARBA" id="ARBA00022833"/>
    </source>
</evidence>
<evidence type="ECO:0000313" key="8">
    <source>
        <dbReference type="EMBL" id="CAI0399374.1"/>
    </source>
</evidence>
<organism evidence="8 9">
    <name type="scientific">Linum tenue</name>
    <dbReference type="NCBI Taxonomy" id="586396"/>
    <lineage>
        <taxon>Eukaryota</taxon>
        <taxon>Viridiplantae</taxon>
        <taxon>Streptophyta</taxon>
        <taxon>Embryophyta</taxon>
        <taxon>Tracheophyta</taxon>
        <taxon>Spermatophyta</taxon>
        <taxon>Magnoliopsida</taxon>
        <taxon>eudicotyledons</taxon>
        <taxon>Gunneridae</taxon>
        <taxon>Pentapetalae</taxon>
        <taxon>rosids</taxon>
        <taxon>fabids</taxon>
        <taxon>Malpighiales</taxon>
        <taxon>Linaceae</taxon>
        <taxon>Linum</taxon>
    </lineage>
</organism>
<dbReference type="PROSITE" id="PS50089">
    <property type="entry name" value="ZF_RING_2"/>
    <property type="match status" value="1"/>
</dbReference>
<dbReference type="GO" id="GO:0016567">
    <property type="term" value="P:protein ubiquitination"/>
    <property type="evidence" value="ECO:0007669"/>
    <property type="project" value="TreeGrafter"/>
</dbReference>
<dbReference type="Pfam" id="PF13639">
    <property type="entry name" value="zf-RING_2"/>
    <property type="match status" value="1"/>
</dbReference>
<reference evidence="8" key="1">
    <citation type="submission" date="2022-08" db="EMBL/GenBank/DDBJ databases">
        <authorList>
            <person name="Gutierrez-Valencia J."/>
        </authorList>
    </citation>
    <scope>NUCLEOTIDE SEQUENCE</scope>
</reference>
<evidence type="ECO:0000313" key="9">
    <source>
        <dbReference type="Proteomes" id="UP001154282"/>
    </source>
</evidence>
<dbReference type="GO" id="GO:0005737">
    <property type="term" value="C:cytoplasm"/>
    <property type="evidence" value="ECO:0007669"/>
    <property type="project" value="TreeGrafter"/>
</dbReference>
<keyword evidence="5" id="KW-0862">Zinc</keyword>
<dbReference type="PANTHER" id="PTHR15710">
    <property type="entry name" value="E3 UBIQUITIN-PROTEIN LIGASE PRAJA"/>
    <property type="match status" value="1"/>
</dbReference>
<dbReference type="GO" id="GO:0061630">
    <property type="term" value="F:ubiquitin protein ligase activity"/>
    <property type="evidence" value="ECO:0007669"/>
    <property type="project" value="UniProtKB-EC"/>
</dbReference>
<evidence type="ECO:0000256" key="1">
    <source>
        <dbReference type="ARBA" id="ARBA00000900"/>
    </source>
</evidence>
<gene>
    <name evidence="8" type="ORF">LITE_LOCUS10268</name>
</gene>
<dbReference type="InterPro" id="IPR001841">
    <property type="entry name" value="Znf_RING"/>
</dbReference>
<sequence>MSAAHYHCAAWLSADDDDSSNNADDHEPHRFHDSWLPAAAAGPVFLIQLFARIIPQDLDPGQDESEIPTIHKHFRVPRDHLLCDPTSWSTIVARLLEMEIPAEAHPIAIARIHECAQEHWGTRSNRQVVTMTVQIGSSSQEGAEYMGRISSSGRPAATSESAVEELEKVRIGRDGETKSCVICLDEIRVGSKATRMPCFHVYHGGCIRSWLRKSRFCPLCRFQMPSSVEFQDSL</sequence>
<dbReference type="EMBL" id="CAMGYJ010000004">
    <property type="protein sequence ID" value="CAI0399374.1"/>
    <property type="molecule type" value="Genomic_DNA"/>
</dbReference>
<proteinExistence type="predicted"/>